<feature type="compositionally biased region" description="Basic and acidic residues" evidence="4">
    <location>
        <begin position="553"/>
        <end position="565"/>
    </location>
</feature>
<evidence type="ECO:0000313" key="7">
    <source>
        <dbReference type="Proteomes" id="UP000320735"/>
    </source>
</evidence>
<comment type="similarity">
    <text evidence="1">Belongs to the bacterial ribosomal protein bS1 family.</text>
</comment>
<dbReference type="GO" id="GO:0003735">
    <property type="term" value="F:structural constituent of ribosome"/>
    <property type="evidence" value="ECO:0007669"/>
    <property type="project" value="TreeGrafter"/>
</dbReference>
<feature type="domain" description="S1 motif" evidence="5">
    <location>
        <begin position="395"/>
        <end position="463"/>
    </location>
</feature>
<dbReference type="InterPro" id="IPR050437">
    <property type="entry name" value="Ribos_protein_bS1-like"/>
</dbReference>
<dbReference type="SMART" id="SM00316">
    <property type="entry name" value="S1"/>
    <property type="match status" value="4"/>
</dbReference>
<protein>
    <submittedName>
        <fullName evidence="6">30S ribosomal protein S1</fullName>
    </submittedName>
</protein>
<dbReference type="SUPFAM" id="SSF50249">
    <property type="entry name" value="Nucleic acid-binding proteins"/>
    <property type="match status" value="4"/>
</dbReference>
<feature type="domain" description="S1 motif" evidence="5">
    <location>
        <begin position="480"/>
        <end position="549"/>
    </location>
</feature>
<dbReference type="CDD" id="cd04465">
    <property type="entry name" value="S1_RPS1_repeat_ec2_hs2"/>
    <property type="match status" value="1"/>
</dbReference>
<dbReference type="Proteomes" id="UP000320735">
    <property type="component" value="Unassembled WGS sequence"/>
</dbReference>
<feature type="compositionally biased region" description="Low complexity" evidence="4">
    <location>
        <begin position="73"/>
        <end position="103"/>
    </location>
</feature>
<dbReference type="GO" id="GO:0006412">
    <property type="term" value="P:translation"/>
    <property type="evidence" value="ECO:0007669"/>
    <property type="project" value="TreeGrafter"/>
</dbReference>
<evidence type="ECO:0000256" key="4">
    <source>
        <dbReference type="SAM" id="MobiDB-lite"/>
    </source>
</evidence>
<feature type="region of interest" description="Disordered" evidence="4">
    <location>
        <begin position="548"/>
        <end position="595"/>
    </location>
</feature>
<organism evidence="6 7">
    <name type="scientific">Symmachiella macrocystis</name>
    <dbReference type="NCBI Taxonomy" id="2527985"/>
    <lineage>
        <taxon>Bacteria</taxon>
        <taxon>Pseudomonadati</taxon>
        <taxon>Planctomycetota</taxon>
        <taxon>Planctomycetia</taxon>
        <taxon>Planctomycetales</taxon>
        <taxon>Planctomycetaceae</taxon>
        <taxon>Symmachiella</taxon>
    </lineage>
</organism>
<evidence type="ECO:0000256" key="3">
    <source>
        <dbReference type="ARBA" id="ARBA00023274"/>
    </source>
</evidence>
<accession>A0A5C6BIF1</accession>
<feature type="region of interest" description="Disordered" evidence="4">
    <location>
        <begin position="199"/>
        <end position="226"/>
    </location>
</feature>
<dbReference type="FunFam" id="2.40.50.140:FF:000051">
    <property type="entry name" value="RNA-binding transcriptional accessory protein"/>
    <property type="match status" value="2"/>
</dbReference>
<dbReference type="PROSITE" id="PS50126">
    <property type="entry name" value="S1"/>
    <property type="match status" value="4"/>
</dbReference>
<dbReference type="PANTHER" id="PTHR10724">
    <property type="entry name" value="30S RIBOSOMAL PROTEIN S1"/>
    <property type="match status" value="1"/>
</dbReference>
<keyword evidence="3" id="KW-0687">Ribonucleoprotein</keyword>
<feature type="compositionally biased region" description="Gly residues" evidence="4">
    <location>
        <begin position="582"/>
        <end position="595"/>
    </location>
</feature>
<proteinExistence type="inferred from homology"/>
<dbReference type="GO" id="GO:0022627">
    <property type="term" value="C:cytosolic small ribosomal subunit"/>
    <property type="evidence" value="ECO:0007669"/>
    <property type="project" value="TreeGrafter"/>
</dbReference>
<dbReference type="EMBL" id="SJPP01000001">
    <property type="protein sequence ID" value="TWU11321.1"/>
    <property type="molecule type" value="Genomic_DNA"/>
</dbReference>
<dbReference type="InterPro" id="IPR012340">
    <property type="entry name" value="NA-bd_OB-fold"/>
</dbReference>
<sequence>MNSEQSTSSHNPNTNQTPVDEPAEAGVDQKPADSEESSLPTASPEAGRTEPETPAVAASSPEETKPAAEATDAVASSPEPPAEAAAPETETPATEAPVAASTPDAASAEPAARPRVKLNPTVDPAMSVAIPSPSLADSRPTKPSTETEPTGEEAAAVAEAQAVQSTPPPPATPSADPVALPPANVDLEADVEAELAAALAGEKPTETPKVVAAEGGETTEPVTEEDLEPGTKLKGRVQSIQKDSILLDVGFRSSAMIQLRQFEGRKQPQLGQELEIVIDRFDAADGLLLASLPRMARSAGNWDEVSVGQIVDCLVKKSNKGGLEVTVSNLRGFMPASQVDLGFVESLDEYVGQKLTVKIIEVKPEKRNLVVSRRAYQQSEREEVAQDLWKTLEAGQTHSGTIKTVKDYGAFVDIGGIDGLLHVAEMSWTRVNHPRDILKVGQQLDVQLISVDAEKKKISLSLKQLKKNPWDDCVQRYPVESIVQGKVTNITNFGAFIEIEEGVEGLIHISEIDYRRINKVSDVLKEGQEVEAKVVSIDGERKRIGLSMKALKAKPETAKKPKDEDLSPSGGEAYQRKRKGPLKGGTGGSSGPLFG</sequence>
<feature type="region of interest" description="Disordered" evidence="4">
    <location>
        <begin position="1"/>
        <end position="181"/>
    </location>
</feature>
<feature type="compositionally biased region" description="Polar residues" evidence="4">
    <location>
        <begin position="1"/>
        <end position="18"/>
    </location>
</feature>
<keyword evidence="7" id="KW-1185">Reference proteome</keyword>
<dbReference type="InterPro" id="IPR035104">
    <property type="entry name" value="Ribosomal_protein_S1-like"/>
</dbReference>
<dbReference type="AlphaFoldDB" id="A0A5C6BIF1"/>
<feature type="domain" description="S1 motif" evidence="5">
    <location>
        <begin position="308"/>
        <end position="374"/>
    </location>
</feature>
<dbReference type="PANTHER" id="PTHR10724:SF7">
    <property type="entry name" value="SMALL RIBOSOMAL SUBUNIT PROTEIN BS1C"/>
    <property type="match status" value="1"/>
</dbReference>
<dbReference type="Pfam" id="PF00575">
    <property type="entry name" value="S1"/>
    <property type="match status" value="3"/>
</dbReference>
<gene>
    <name evidence="6" type="primary">rpsA_1</name>
    <name evidence="6" type="ORF">CA54_01270</name>
</gene>
<feature type="compositionally biased region" description="Low complexity" evidence="4">
    <location>
        <begin position="141"/>
        <end position="165"/>
    </location>
</feature>
<keyword evidence="2 6" id="KW-0689">Ribosomal protein</keyword>
<feature type="domain" description="S1 motif" evidence="5">
    <location>
        <begin position="230"/>
        <end position="293"/>
    </location>
</feature>
<dbReference type="RefSeq" id="WP_197532098.1">
    <property type="nucleotide sequence ID" value="NZ_SJPP01000001.1"/>
</dbReference>
<evidence type="ECO:0000256" key="1">
    <source>
        <dbReference type="ARBA" id="ARBA00006767"/>
    </source>
</evidence>
<evidence type="ECO:0000259" key="5">
    <source>
        <dbReference type="PROSITE" id="PS50126"/>
    </source>
</evidence>
<comment type="caution">
    <text evidence="6">The sequence shown here is derived from an EMBL/GenBank/DDBJ whole genome shotgun (WGS) entry which is preliminary data.</text>
</comment>
<dbReference type="CDD" id="cd05688">
    <property type="entry name" value="S1_RPS1_repeat_ec3"/>
    <property type="match status" value="1"/>
</dbReference>
<evidence type="ECO:0000313" key="6">
    <source>
        <dbReference type="EMBL" id="TWU11321.1"/>
    </source>
</evidence>
<name>A0A5C6BIF1_9PLAN</name>
<dbReference type="GO" id="GO:0003729">
    <property type="term" value="F:mRNA binding"/>
    <property type="evidence" value="ECO:0007669"/>
    <property type="project" value="UniProtKB-ARBA"/>
</dbReference>
<dbReference type="InterPro" id="IPR003029">
    <property type="entry name" value="S1_domain"/>
</dbReference>
<reference evidence="6 7" key="1">
    <citation type="submission" date="2019-02" db="EMBL/GenBank/DDBJ databases">
        <title>Deep-cultivation of Planctomycetes and their phenomic and genomic characterization uncovers novel biology.</title>
        <authorList>
            <person name="Wiegand S."/>
            <person name="Jogler M."/>
            <person name="Boedeker C."/>
            <person name="Pinto D."/>
            <person name="Vollmers J."/>
            <person name="Rivas-Marin E."/>
            <person name="Kohn T."/>
            <person name="Peeters S.H."/>
            <person name="Heuer A."/>
            <person name="Rast P."/>
            <person name="Oberbeckmann S."/>
            <person name="Bunk B."/>
            <person name="Jeske O."/>
            <person name="Meyerdierks A."/>
            <person name="Storesund J.E."/>
            <person name="Kallscheuer N."/>
            <person name="Luecker S."/>
            <person name="Lage O.M."/>
            <person name="Pohl T."/>
            <person name="Merkel B.J."/>
            <person name="Hornburger P."/>
            <person name="Mueller R.-W."/>
            <person name="Bruemmer F."/>
            <person name="Labrenz M."/>
            <person name="Spormann A.M."/>
            <person name="Op Den Camp H."/>
            <person name="Overmann J."/>
            <person name="Amann R."/>
            <person name="Jetten M.S.M."/>
            <person name="Mascher T."/>
            <person name="Medema M.H."/>
            <person name="Devos D.P."/>
            <person name="Kaster A.-K."/>
            <person name="Ovreas L."/>
            <person name="Rohde M."/>
            <person name="Galperin M.Y."/>
            <person name="Jogler C."/>
        </authorList>
    </citation>
    <scope>NUCLEOTIDE SEQUENCE [LARGE SCALE GENOMIC DNA]</scope>
    <source>
        <strain evidence="6 7">CA54</strain>
    </source>
</reference>
<evidence type="ECO:0000256" key="2">
    <source>
        <dbReference type="ARBA" id="ARBA00022980"/>
    </source>
</evidence>
<dbReference type="Gene3D" id="2.40.50.140">
    <property type="entry name" value="Nucleic acid-binding proteins"/>
    <property type="match status" value="4"/>
</dbReference>
<dbReference type="PRINTS" id="PR00681">
    <property type="entry name" value="RIBOSOMALS1"/>
</dbReference>